<comment type="pathway">
    <text evidence="3">Cofactor biosynthesis; riboflavin biosynthesis; riboflavin from 2-hydroxy-3-oxobutyl phosphate and 5-amino-6-(D-ribitylamino)uracil: step 2/2.</text>
</comment>
<dbReference type="EMBL" id="FPHN01000173">
    <property type="protein sequence ID" value="SFV64721.1"/>
    <property type="molecule type" value="Genomic_DNA"/>
</dbReference>
<evidence type="ECO:0000256" key="4">
    <source>
        <dbReference type="ARBA" id="ARBA00012827"/>
    </source>
</evidence>
<dbReference type="InterPro" id="IPR017938">
    <property type="entry name" value="Riboflavin_synthase-like_b-brl"/>
</dbReference>
<dbReference type="CDD" id="cd00402">
    <property type="entry name" value="Riboflavin_synthase_like"/>
    <property type="match status" value="1"/>
</dbReference>
<dbReference type="PANTHER" id="PTHR21098">
    <property type="entry name" value="RIBOFLAVIN SYNTHASE ALPHA CHAIN"/>
    <property type="match status" value="1"/>
</dbReference>
<evidence type="ECO:0000256" key="2">
    <source>
        <dbReference type="ARBA" id="ARBA00002803"/>
    </source>
</evidence>
<dbReference type="PANTHER" id="PTHR21098:SF12">
    <property type="entry name" value="RIBOFLAVIN SYNTHASE"/>
    <property type="match status" value="1"/>
</dbReference>
<dbReference type="Gene3D" id="2.40.30.20">
    <property type="match status" value="2"/>
</dbReference>
<organism evidence="10">
    <name type="scientific">hydrothermal vent metagenome</name>
    <dbReference type="NCBI Taxonomy" id="652676"/>
    <lineage>
        <taxon>unclassified sequences</taxon>
        <taxon>metagenomes</taxon>
        <taxon>ecological metagenomes</taxon>
    </lineage>
</organism>
<dbReference type="InterPro" id="IPR001783">
    <property type="entry name" value="Lumazine-bd"/>
</dbReference>
<dbReference type="GO" id="GO:0009231">
    <property type="term" value="P:riboflavin biosynthetic process"/>
    <property type="evidence" value="ECO:0007669"/>
    <property type="project" value="UniProtKB-KW"/>
</dbReference>
<evidence type="ECO:0000256" key="7">
    <source>
        <dbReference type="ARBA" id="ARBA00022679"/>
    </source>
</evidence>
<feature type="domain" description="Lumazine-binding" evidence="9">
    <location>
        <begin position="88"/>
        <end position="184"/>
    </location>
</feature>
<dbReference type="EC" id="2.5.1.9" evidence="4"/>
<evidence type="ECO:0000256" key="5">
    <source>
        <dbReference type="ARBA" id="ARBA00013950"/>
    </source>
</evidence>
<dbReference type="NCBIfam" id="NF006767">
    <property type="entry name" value="PRK09289.1"/>
    <property type="match status" value="1"/>
</dbReference>
<evidence type="ECO:0000256" key="3">
    <source>
        <dbReference type="ARBA" id="ARBA00004887"/>
    </source>
</evidence>
<gene>
    <name evidence="10" type="ORF">MNB_SV-14-1412</name>
</gene>
<dbReference type="PIRSF" id="PIRSF000498">
    <property type="entry name" value="Riboflavin_syn_A"/>
    <property type="match status" value="1"/>
</dbReference>
<dbReference type="FunFam" id="2.40.30.20:FF:000004">
    <property type="entry name" value="Riboflavin synthase, alpha subunit"/>
    <property type="match status" value="1"/>
</dbReference>
<dbReference type="PROSITE" id="PS51177">
    <property type="entry name" value="LUMAZINE_BIND"/>
    <property type="match status" value="2"/>
</dbReference>
<reference evidence="10" key="1">
    <citation type="submission" date="2016-10" db="EMBL/GenBank/DDBJ databases">
        <authorList>
            <person name="de Groot N.N."/>
        </authorList>
    </citation>
    <scope>NUCLEOTIDE SEQUENCE</scope>
</reference>
<evidence type="ECO:0000256" key="8">
    <source>
        <dbReference type="ARBA" id="ARBA00022737"/>
    </source>
</evidence>
<dbReference type="SUPFAM" id="SSF63380">
    <property type="entry name" value="Riboflavin synthase domain-like"/>
    <property type="match status" value="2"/>
</dbReference>
<dbReference type="Pfam" id="PF00677">
    <property type="entry name" value="Lum_binding"/>
    <property type="match status" value="2"/>
</dbReference>
<evidence type="ECO:0000256" key="6">
    <source>
        <dbReference type="ARBA" id="ARBA00022619"/>
    </source>
</evidence>
<evidence type="ECO:0000313" key="10">
    <source>
        <dbReference type="EMBL" id="SFV64721.1"/>
    </source>
</evidence>
<keyword evidence="8" id="KW-0677">Repeat</keyword>
<protein>
    <recommendedName>
        <fullName evidence="5">Riboflavin synthase</fullName>
        <ecNumber evidence="4">2.5.1.9</ecNumber>
    </recommendedName>
</protein>
<dbReference type="NCBIfam" id="TIGR00187">
    <property type="entry name" value="ribE"/>
    <property type="match status" value="1"/>
</dbReference>
<evidence type="ECO:0000256" key="1">
    <source>
        <dbReference type="ARBA" id="ARBA00000968"/>
    </source>
</evidence>
<dbReference type="GO" id="GO:0004746">
    <property type="term" value="F:riboflavin synthase activity"/>
    <property type="evidence" value="ECO:0007669"/>
    <property type="project" value="UniProtKB-EC"/>
</dbReference>
<comment type="catalytic activity">
    <reaction evidence="1">
        <text>2 6,7-dimethyl-8-(1-D-ribityl)lumazine + H(+) = 5-amino-6-(D-ribitylamino)uracil + riboflavin</text>
        <dbReference type="Rhea" id="RHEA:20772"/>
        <dbReference type="ChEBI" id="CHEBI:15378"/>
        <dbReference type="ChEBI" id="CHEBI:15934"/>
        <dbReference type="ChEBI" id="CHEBI:57986"/>
        <dbReference type="ChEBI" id="CHEBI:58201"/>
        <dbReference type="EC" id="2.5.1.9"/>
    </reaction>
</comment>
<dbReference type="InterPro" id="IPR026017">
    <property type="entry name" value="Lumazine-bd_dom"/>
</dbReference>
<accession>A0A1W1CG98</accession>
<keyword evidence="6" id="KW-0686">Riboflavin biosynthesis</keyword>
<keyword evidence="7 10" id="KW-0808">Transferase</keyword>
<comment type="function">
    <text evidence="2">Catalyzes the dismutation of two molecules of 6,7-dimethyl-8-ribityllumazine, resulting in the formation of riboflavin and 5-amino-6-(D-ribitylamino)uracil.</text>
</comment>
<name>A0A1W1CG98_9ZZZZ</name>
<sequence length="205" mass="23054">MFTGLIKEIGTVKNYSNNILTIQSKHKAGLGDSIAINGVCLTVIKVNEDGFDLELADETRSIIDESKLSGKVHIEPAMQMSDRFEGHIVQGHVDCVGVVESITELENGTDFIIKVEEQYIVHIIPKGSITIDGISLTVNDVYKNSFRLTIIPHTLRETLMCNYVVGTKLNIETDVFARYIDHILEHRSKRKSMSWDDIDKIQMGY</sequence>
<proteinExistence type="predicted"/>
<feature type="domain" description="Lumazine-binding" evidence="9">
    <location>
        <begin position="1"/>
        <end position="87"/>
    </location>
</feature>
<dbReference type="InterPro" id="IPR023366">
    <property type="entry name" value="ATP_synth_asu-like_sf"/>
</dbReference>
<dbReference type="AlphaFoldDB" id="A0A1W1CG98"/>
<evidence type="ECO:0000259" key="9">
    <source>
        <dbReference type="PROSITE" id="PS51177"/>
    </source>
</evidence>